<organism evidence="5 6">
    <name type="scientific">Coprobacter fastidiosus</name>
    <dbReference type="NCBI Taxonomy" id="1099853"/>
    <lineage>
        <taxon>Bacteria</taxon>
        <taxon>Pseudomonadati</taxon>
        <taxon>Bacteroidota</taxon>
        <taxon>Bacteroidia</taxon>
        <taxon>Bacteroidales</taxon>
        <taxon>Barnesiellaceae</taxon>
        <taxon>Coprobacter</taxon>
    </lineage>
</organism>
<feature type="domain" description="Glycoside hydrolase family 2 immunoglobulin-like beta-sandwich" evidence="3">
    <location>
        <begin position="197"/>
        <end position="307"/>
    </location>
</feature>
<dbReference type="GO" id="GO:0005975">
    <property type="term" value="P:carbohydrate metabolic process"/>
    <property type="evidence" value="ECO:0007669"/>
    <property type="project" value="InterPro"/>
</dbReference>
<comment type="caution">
    <text evidence="5">The sequence shown here is derived from an EMBL/GenBank/DDBJ whole genome shotgun (WGS) entry which is preliminary data.</text>
</comment>
<evidence type="ECO:0000313" key="5">
    <source>
        <dbReference type="EMBL" id="HBJ09695.1"/>
    </source>
</evidence>
<dbReference type="Gene3D" id="3.20.20.80">
    <property type="entry name" value="Glycosidases"/>
    <property type="match status" value="1"/>
</dbReference>
<keyword evidence="2" id="KW-0732">Signal</keyword>
<accession>A0A354M5A6</accession>
<dbReference type="InterPro" id="IPR013783">
    <property type="entry name" value="Ig-like_fold"/>
</dbReference>
<feature type="domain" description="Glycosyl hydrolases family 2 sugar binding" evidence="4">
    <location>
        <begin position="29"/>
        <end position="187"/>
    </location>
</feature>
<dbReference type="AlphaFoldDB" id="A0A354M5A6"/>
<name>A0A354M5A6_9BACT</name>
<dbReference type="InterPro" id="IPR051913">
    <property type="entry name" value="GH2_Domain-Containing"/>
</dbReference>
<keyword evidence="5" id="KW-0378">Hydrolase</keyword>
<evidence type="ECO:0000313" key="6">
    <source>
        <dbReference type="Proteomes" id="UP000262954"/>
    </source>
</evidence>
<dbReference type="Pfam" id="PF02837">
    <property type="entry name" value="Glyco_hydro_2_N"/>
    <property type="match status" value="1"/>
</dbReference>
<reference evidence="5 6" key="1">
    <citation type="journal article" date="2018" name="Nat. Biotechnol.">
        <title>A standardized bacterial taxonomy based on genome phylogeny substantially revises the tree of life.</title>
        <authorList>
            <person name="Parks D.H."/>
            <person name="Chuvochina M."/>
            <person name="Waite D.W."/>
            <person name="Rinke C."/>
            <person name="Skarshewski A."/>
            <person name="Chaumeil P.A."/>
            <person name="Hugenholtz P."/>
        </authorList>
    </citation>
    <scope>NUCLEOTIDE SEQUENCE [LARGE SCALE GENOMIC DNA]</scope>
    <source>
        <strain evidence="5">UBA11482</strain>
    </source>
</reference>
<proteinExistence type="inferred from homology"/>
<dbReference type="GO" id="GO:0004553">
    <property type="term" value="F:hydrolase activity, hydrolyzing O-glycosyl compounds"/>
    <property type="evidence" value="ECO:0007669"/>
    <property type="project" value="InterPro"/>
</dbReference>
<dbReference type="SUPFAM" id="SSF49785">
    <property type="entry name" value="Galactose-binding domain-like"/>
    <property type="match status" value="1"/>
</dbReference>
<comment type="similarity">
    <text evidence="1">Belongs to the glycosyl hydrolase 2 family.</text>
</comment>
<feature type="signal peptide" evidence="2">
    <location>
        <begin position="1"/>
        <end position="21"/>
    </location>
</feature>
<dbReference type="InterPro" id="IPR006104">
    <property type="entry name" value="Glyco_hydro_2_N"/>
</dbReference>
<evidence type="ECO:0000256" key="2">
    <source>
        <dbReference type="SAM" id="SignalP"/>
    </source>
</evidence>
<dbReference type="Proteomes" id="UP000262954">
    <property type="component" value="Unassembled WGS sequence"/>
</dbReference>
<dbReference type="SUPFAM" id="SSF51445">
    <property type="entry name" value="(Trans)glycosidases"/>
    <property type="match status" value="1"/>
</dbReference>
<dbReference type="PANTHER" id="PTHR42732">
    <property type="entry name" value="BETA-GALACTOSIDASE"/>
    <property type="match status" value="1"/>
</dbReference>
<dbReference type="PANTHER" id="PTHR42732:SF1">
    <property type="entry name" value="BETA-MANNOSIDASE"/>
    <property type="match status" value="1"/>
</dbReference>
<dbReference type="Gene3D" id="2.60.40.10">
    <property type="entry name" value="Immunoglobulins"/>
    <property type="match status" value="1"/>
</dbReference>
<dbReference type="InterPro" id="IPR017853">
    <property type="entry name" value="GH"/>
</dbReference>
<evidence type="ECO:0000259" key="3">
    <source>
        <dbReference type="Pfam" id="PF00703"/>
    </source>
</evidence>
<evidence type="ECO:0000256" key="1">
    <source>
        <dbReference type="ARBA" id="ARBA00007401"/>
    </source>
</evidence>
<gene>
    <name evidence="5" type="ORF">DDY73_11925</name>
</gene>
<sequence length="917" mass="104834">MKRLVFFLPFFLVGLAFQMQAQPGCHTISLDGIWAFKADPLGMGLQSNGLQMFPSLTETITLPGSTDEAGKGIRTQGLSSIRLTRMFEYKGPAWYEKKVFIPEDWAGKEISLFLERVHWETKLWVNGAYVGRKESLSVPHIYTLGKFLKPGEVNTIRLRVNNDLIYNIEYSHAISAETQTNWNGIIGKIELRATDKVYISDVQVYPDIKGKKARLEVTFNNSDKLSLKGDLEIMGKTADNLFDIPKKKIPVTGNDSLIFMEIDLPLGDQIRTWDEFDPNLYLLNLSLNVKADKESYFDTKQVKFGMREVGVKGTRFTMNGREIFIRGTVNSAEFPLTGYPVMDESGWLHILKTCKDYGLNCVRFHSWCPPEAAFKVADSLGIYLQIENSDWRFTVGEDKAVNDFLRCEADRIFKEYGNHPSFVFFCEGNELCGSGVKEFLSESVTHWKRDPRHLYTGSAAYPYVPENQYNVLYGARPHRWKEGLKSRFNVAPLNTLYDYSEYVKKYPIPMITHEIGQWCVYPNYDEIKKYTGVLKPYNYQIFRESLRDHHMLDLAEEFTRASGKFHLIQKKEEFESYYRTPGMAGYHLLQLNDFPGQGTSPVGVVDVFWDPKPYVTADEFKSMVSPCLPLLLTSSFVWTNDSIFTGEARIANFGKSDIKKAVLKWTLKYPDGKIYAQGKLPAKDIPIGSPHSLGKIKISLKGIKKAEQMKLIFDISGTSYRNQWDIWVYPSVLPEVNVPSEIKIVNSWNAEVKEYLKQGGKVLLLADTADVRTTVSSCFSGISWNAVWSGMPPELLGILCNPSHPLYAYFPTEFHSNWQWWDLVIPSKLMNLDHTPSTYRPLLQMIPDWNKNNKLGLVAEAKVGKGELLICTIDLLRNMDKRPVARQFLYSLKKYVSSPDFHPEEELSEQAVDVLFN</sequence>
<dbReference type="Pfam" id="PF00703">
    <property type="entry name" value="Glyco_hydro_2"/>
    <property type="match status" value="1"/>
</dbReference>
<dbReference type="InterPro" id="IPR006102">
    <property type="entry name" value="Ig-like_GH2"/>
</dbReference>
<evidence type="ECO:0000259" key="4">
    <source>
        <dbReference type="Pfam" id="PF02837"/>
    </source>
</evidence>
<dbReference type="EMBL" id="DNWC01000154">
    <property type="protein sequence ID" value="HBJ09695.1"/>
    <property type="molecule type" value="Genomic_DNA"/>
</dbReference>
<dbReference type="InterPro" id="IPR008979">
    <property type="entry name" value="Galactose-bd-like_sf"/>
</dbReference>
<protein>
    <submittedName>
        <fullName evidence="5">Glycoside hydrolase family 2</fullName>
    </submittedName>
</protein>
<dbReference type="Gene3D" id="2.60.120.260">
    <property type="entry name" value="Galactose-binding domain-like"/>
    <property type="match status" value="1"/>
</dbReference>
<feature type="chain" id="PRO_5016785003" evidence="2">
    <location>
        <begin position="22"/>
        <end position="917"/>
    </location>
</feature>